<feature type="active site" description="Proton acceptor" evidence="9">
    <location>
        <position position="39"/>
    </location>
</feature>
<comment type="function">
    <text evidence="1 9">The alpha subunit is responsible for the aldol cleavage of indoleglycerol phosphate to indole and glyceraldehyde 3-phosphate.</text>
</comment>
<comment type="pathway">
    <text evidence="2 9">Amino-acid biosynthesis; L-tryptophan biosynthesis; L-tryptophan from chorismate: step 5/5.</text>
</comment>
<dbReference type="HAMAP" id="MF_00131">
    <property type="entry name" value="Trp_synth_alpha"/>
    <property type="match status" value="1"/>
</dbReference>
<evidence type="ECO:0000256" key="2">
    <source>
        <dbReference type="ARBA" id="ARBA00004733"/>
    </source>
</evidence>
<feature type="active site" description="Proton acceptor" evidence="9">
    <location>
        <position position="50"/>
    </location>
</feature>
<comment type="caution">
    <text evidence="11">The sequence shown here is derived from an EMBL/GenBank/DDBJ whole genome shotgun (WGS) entry which is preliminary data.</text>
</comment>
<evidence type="ECO:0000256" key="3">
    <source>
        <dbReference type="ARBA" id="ARBA00011270"/>
    </source>
</evidence>
<sequence>MAAFRHKAFIPFITAGDPTISDTERYIHTMAQAGADMIEIGIPFSDPVAEGPVIQRASERALQGGLKIDHIFAMVKRLRQGKEQRAALTIPLILMTYINPIVVYGKERFFSACADAGIDGVIVPDCPFEEKGELIEAAHACGVCVISMIAPTSKNRIEMIASEAEGFIYCVSSLGVTGMRGHIQTDLPTIVSTIRQYTNIPVAIGFGISNPAQAKTMASVADGAIVGSALVAIVADKGAQADAAIHDYVSTMKAAVEEANT</sequence>
<gene>
    <name evidence="9" type="primary">trpA</name>
    <name evidence="11" type="ORF">HMPREF0872_06305</name>
</gene>
<organism evidence="11 12">
    <name type="scientific">Veillonella montpellierensis DNF00314</name>
    <dbReference type="NCBI Taxonomy" id="1401067"/>
    <lineage>
        <taxon>Bacteria</taxon>
        <taxon>Bacillati</taxon>
        <taxon>Bacillota</taxon>
        <taxon>Negativicutes</taxon>
        <taxon>Veillonellales</taxon>
        <taxon>Veillonellaceae</taxon>
        <taxon>Veillonella</taxon>
    </lineage>
</organism>
<keyword evidence="5 9" id="KW-0822">Tryptophan biosynthesis</keyword>
<dbReference type="Proteomes" id="UP000029628">
    <property type="component" value="Unassembled WGS sequence"/>
</dbReference>
<evidence type="ECO:0000256" key="7">
    <source>
        <dbReference type="ARBA" id="ARBA00023239"/>
    </source>
</evidence>
<dbReference type="FunFam" id="3.20.20.70:FF:000037">
    <property type="entry name" value="Tryptophan synthase alpha chain"/>
    <property type="match status" value="1"/>
</dbReference>
<evidence type="ECO:0000256" key="8">
    <source>
        <dbReference type="ARBA" id="ARBA00049047"/>
    </source>
</evidence>
<dbReference type="InterPro" id="IPR018204">
    <property type="entry name" value="Trp_synthase_alpha_AS"/>
</dbReference>
<accession>A0A096BW66</accession>
<dbReference type="InterPro" id="IPR013785">
    <property type="entry name" value="Aldolase_TIM"/>
</dbReference>
<comment type="subunit">
    <text evidence="3 9">Tetramer of two alpha and two beta chains.</text>
</comment>
<dbReference type="GO" id="GO:0004834">
    <property type="term" value="F:tryptophan synthase activity"/>
    <property type="evidence" value="ECO:0007669"/>
    <property type="project" value="UniProtKB-UniRule"/>
</dbReference>
<evidence type="ECO:0000256" key="10">
    <source>
        <dbReference type="RuleBase" id="RU003662"/>
    </source>
</evidence>
<keyword evidence="7 9" id="KW-0456">Lyase</keyword>
<dbReference type="UniPathway" id="UPA00035">
    <property type="reaction ID" value="UER00044"/>
</dbReference>
<dbReference type="EMBL" id="JRNT01000022">
    <property type="protein sequence ID" value="KGF46977.1"/>
    <property type="molecule type" value="Genomic_DNA"/>
</dbReference>
<evidence type="ECO:0000256" key="9">
    <source>
        <dbReference type="HAMAP-Rule" id="MF_00131"/>
    </source>
</evidence>
<dbReference type="InterPro" id="IPR011060">
    <property type="entry name" value="RibuloseP-bd_barrel"/>
</dbReference>
<dbReference type="Pfam" id="PF00290">
    <property type="entry name" value="Trp_syntA"/>
    <property type="match status" value="1"/>
</dbReference>
<comment type="similarity">
    <text evidence="9 10">Belongs to the TrpA family.</text>
</comment>
<evidence type="ECO:0000256" key="1">
    <source>
        <dbReference type="ARBA" id="ARBA00003365"/>
    </source>
</evidence>
<evidence type="ECO:0000256" key="6">
    <source>
        <dbReference type="ARBA" id="ARBA00023141"/>
    </source>
</evidence>
<dbReference type="Gene3D" id="3.20.20.70">
    <property type="entry name" value="Aldolase class I"/>
    <property type="match status" value="1"/>
</dbReference>
<evidence type="ECO:0000256" key="4">
    <source>
        <dbReference type="ARBA" id="ARBA00022605"/>
    </source>
</evidence>
<evidence type="ECO:0000313" key="11">
    <source>
        <dbReference type="EMBL" id="KGF46977.1"/>
    </source>
</evidence>
<dbReference type="eggNOG" id="COG0159">
    <property type="taxonomic scope" value="Bacteria"/>
</dbReference>
<dbReference type="SUPFAM" id="SSF51366">
    <property type="entry name" value="Ribulose-phoshate binding barrel"/>
    <property type="match status" value="1"/>
</dbReference>
<name>A0A096BW66_9FIRM</name>
<dbReference type="AlphaFoldDB" id="A0A096BW66"/>
<reference evidence="11 12" key="1">
    <citation type="submission" date="2014-07" db="EMBL/GenBank/DDBJ databases">
        <authorList>
            <person name="McCorrison J."/>
            <person name="Sanka R."/>
            <person name="Torralba M."/>
            <person name="Gillis M."/>
            <person name="Haft D.H."/>
            <person name="Methe B."/>
            <person name="Sutton G."/>
            <person name="Nelson K.E."/>
        </authorList>
    </citation>
    <scope>NUCLEOTIDE SEQUENCE [LARGE SCALE GENOMIC DNA]</scope>
    <source>
        <strain evidence="11 12">DNF00314</strain>
    </source>
</reference>
<dbReference type="NCBIfam" id="TIGR00262">
    <property type="entry name" value="trpA"/>
    <property type="match status" value="1"/>
</dbReference>
<evidence type="ECO:0000256" key="5">
    <source>
        <dbReference type="ARBA" id="ARBA00022822"/>
    </source>
</evidence>
<comment type="catalytic activity">
    <reaction evidence="8 9">
        <text>(1S,2R)-1-C-(indol-3-yl)glycerol 3-phosphate + L-serine = D-glyceraldehyde 3-phosphate + L-tryptophan + H2O</text>
        <dbReference type="Rhea" id="RHEA:10532"/>
        <dbReference type="ChEBI" id="CHEBI:15377"/>
        <dbReference type="ChEBI" id="CHEBI:33384"/>
        <dbReference type="ChEBI" id="CHEBI:57912"/>
        <dbReference type="ChEBI" id="CHEBI:58866"/>
        <dbReference type="ChEBI" id="CHEBI:59776"/>
        <dbReference type="EC" id="4.2.1.20"/>
    </reaction>
</comment>
<keyword evidence="6 9" id="KW-0057">Aromatic amino acid biosynthesis</keyword>
<evidence type="ECO:0000313" key="12">
    <source>
        <dbReference type="Proteomes" id="UP000029628"/>
    </source>
</evidence>
<proteinExistence type="inferred from homology"/>
<dbReference type="PANTHER" id="PTHR43406:SF1">
    <property type="entry name" value="TRYPTOPHAN SYNTHASE ALPHA CHAIN, CHLOROPLASTIC"/>
    <property type="match status" value="1"/>
</dbReference>
<dbReference type="EC" id="4.2.1.20" evidence="9"/>
<dbReference type="GO" id="GO:0005829">
    <property type="term" value="C:cytosol"/>
    <property type="evidence" value="ECO:0007669"/>
    <property type="project" value="TreeGrafter"/>
</dbReference>
<protein>
    <recommendedName>
        <fullName evidence="9">Tryptophan synthase alpha chain</fullName>
        <ecNumber evidence="9">4.2.1.20</ecNumber>
    </recommendedName>
</protein>
<keyword evidence="4 9" id="KW-0028">Amino-acid biosynthesis</keyword>
<dbReference type="CDD" id="cd04724">
    <property type="entry name" value="Tryptophan_synthase_alpha"/>
    <property type="match status" value="1"/>
</dbReference>
<dbReference type="PANTHER" id="PTHR43406">
    <property type="entry name" value="TRYPTOPHAN SYNTHASE, ALPHA CHAIN"/>
    <property type="match status" value="1"/>
</dbReference>
<dbReference type="InterPro" id="IPR002028">
    <property type="entry name" value="Trp_synthase_suA"/>
</dbReference>
<dbReference type="PROSITE" id="PS00167">
    <property type="entry name" value="TRP_SYNTHASE_ALPHA"/>
    <property type="match status" value="1"/>
</dbReference>
<keyword evidence="12" id="KW-1185">Reference proteome</keyword>